<dbReference type="eggNOG" id="COG0111">
    <property type="taxonomic scope" value="Bacteria"/>
</dbReference>
<dbReference type="Proteomes" id="UP000010802">
    <property type="component" value="Chromosome"/>
</dbReference>
<dbReference type="KEGG" id="tep:TepRe1_0435"/>
<dbReference type="EC" id="1.1.1.95" evidence="7"/>
<comment type="similarity">
    <text evidence="1 4">Belongs to the D-isomer specific 2-hydroxyacid dehydrogenase family.</text>
</comment>
<feature type="domain" description="D-isomer specific 2-hydroxyacid dehydrogenase catalytic" evidence="5">
    <location>
        <begin position="4"/>
        <end position="339"/>
    </location>
</feature>
<dbReference type="AlphaFoldDB" id="F4LUR6"/>
<evidence type="ECO:0000256" key="1">
    <source>
        <dbReference type="ARBA" id="ARBA00005854"/>
    </source>
</evidence>
<keyword evidence="3" id="KW-0520">NAD</keyword>
<evidence type="ECO:0000259" key="6">
    <source>
        <dbReference type="Pfam" id="PF02826"/>
    </source>
</evidence>
<dbReference type="KEGG" id="tae:TepiRe1_0482"/>
<evidence type="ECO:0000313" key="7">
    <source>
        <dbReference type="EMBL" id="CCP25159.1"/>
    </source>
</evidence>
<evidence type="ECO:0000256" key="4">
    <source>
        <dbReference type="RuleBase" id="RU003719"/>
    </source>
</evidence>
<reference evidence="8" key="1">
    <citation type="journal article" date="2013" name="Genome Announc.">
        <title>First genome sequence of a syntrophic acetate-oxidizing bacterium, Tepidanaerobacter acetatoxydans strain Re1.</title>
        <authorList>
            <person name="Manzoor S."/>
            <person name="Bongcam-Rudloff E."/>
            <person name="Schnurer A."/>
            <person name="Muller B."/>
        </authorList>
    </citation>
    <scope>NUCLEOTIDE SEQUENCE [LARGE SCALE GENOMIC DNA]</scope>
    <source>
        <strain evidence="8">Re1</strain>
    </source>
</reference>
<dbReference type="SUPFAM" id="SSF52283">
    <property type="entry name" value="Formate/glycerate dehydrogenase catalytic domain-like"/>
    <property type="match status" value="1"/>
</dbReference>
<dbReference type="InterPro" id="IPR006140">
    <property type="entry name" value="D-isomer_DH_NAD-bd"/>
</dbReference>
<dbReference type="HOGENOM" id="CLU_019796_1_3_9"/>
<evidence type="ECO:0000256" key="3">
    <source>
        <dbReference type="ARBA" id="ARBA00023027"/>
    </source>
</evidence>
<protein>
    <submittedName>
        <fullName evidence="7">Phosphoglycerate dehydrogenase</fullName>
        <ecNumber evidence="7">1.1.1.95</ecNumber>
    </submittedName>
</protein>
<dbReference type="EMBL" id="HF563609">
    <property type="protein sequence ID" value="CCP25159.1"/>
    <property type="molecule type" value="Genomic_DNA"/>
</dbReference>
<dbReference type="PROSITE" id="PS00671">
    <property type="entry name" value="D_2_HYDROXYACID_DH_3"/>
    <property type="match status" value="1"/>
</dbReference>
<dbReference type="SUPFAM" id="SSF51735">
    <property type="entry name" value="NAD(P)-binding Rossmann-fold domains"/>
    <property type="match status" value="1"/>
</dbReference>
<dbReference type="FunFam" id="3.40.50.720:FF:000203">
    <property type="entry name" value="D-3-phosphoglycerate dehydrogenase (SerA)"/>
    <property type="match status" value="1"/>
</dbReference>
<keyword evidence="2 4" id="KW-0560">Oxidoreductase</keyword>
<evidence type="ECO:0000259" key="5">
    <source>
        <dbReference type="Pfam" id="PF00389"/>
    </source>
</evidence>
<dbReference type="PATRIC" id="fig|1209989.3.peg.506"/>
<accession>F4LUR6</accession>
<dbReference type="InterPro" id="IPR050418">
    <property type="entry name" value="D-iso_2-hydroxyacid_DH_PdxB"/>
</dbReference>
<gene>
    <name evidence="7" type="ordered locus">TEPIRE1_0482</name>
</gene>
<dbReference type="InterPro" id="IPR006139">
    <property type="entry name" value="D-isomer_2_OHA_DH_cat_dom"/>
</dbReference>
<dbReference type="STRING" id="1209989.TepRe1_0435"/>
<name>F4LUR6_TEPAE</name>
<proteinExistence type="inferred from homology"/>
<dbReference type="GO" id="GO:0051287">
    <property type="term" value="F:NAD binding"/>
    <property type="evidence" value="ECO:0007669"/>
    <property type="project" value="InterPro"/>
</dbReference>
<dbReference type="GO" id="GO:0004617">
    <property type="term" value="F:phosphoglycerate dehydrogenase activity"/>
    <property type="evidence" value="ECO:0007669"/>
    <property type="project" value="UniProtKB-EC"/>
</dbReference>
<dbReference type="Pfam" id="PF00389">
    <property type="entry name" value="2-Hacid_dh"/>
    <property type="match status" value="1"/>
</dbReference>
<organism evidence="7 8">
    <name type="scientific">Tepidanaerobacter acetatoxydans (strain DSM 21804 / JCM 16047 / Re1)</name>
    <dbReference type="NCBI Taxonomy" id="1209989"/>
    <lineage>
        <taxon>Bacteria</taxon>
        <taxon>Bacillati</taxon>
        <taxon>Bacillota</taxon>
        <taxon>Clostridia</taxon>
        <taxon>Thermosediminibacterales</taxon>
        <taxon>Tepidanaerobacteraceae</taxon>
        <taxon>Tepidanaerobacter</taxon>
    </lineage>
</organism>
<dbReference type="InterPro" id="IPR036291">
    <property type="entry name" value="NAD(P)-bd_dom_sf"/>
</dbReference>
<dbReference type="OrthoDB" id="9805416at2"/>
<evidence type="ECO:0000256" key="2">
    <source>
        <dbReference type="ARBA" id="ARBA00023002"/>
    </source>
</evidence>
<dbReference type="PANTHER" id="PTHR43761:SF1">
    <property type="entry name" value="D-ISOMER SPECIFIC 2-HYDROXYACID DEHYDROGENASE CATALYTIC DOMAIN-CONTAINING PROTEIN-RELATED"/>
    <property type="match status" value="1"/>
</dbReference>
<evidence type="ECO:0000313" key="8">
    <source>
        <dbReference type="Proteomes" id="UP000010802"/>
    </source>
</evidence>
<accession>L0RY91</accession>
<keyword evidence="8" id="KW-1185">Reference proteome</keyword>
<dbReference type="PANTHER" id="PTHR43761">
    <property type="entry name" value="D-ISOMER SPECIFIC 2-HYDROXYACID DEHYDROGENASE FAMILY PROTEIN (AFU_ORTHOLOGUE AFUA_1G13630)"/>
    <property type="match status" value="1"/>
</dbReference>
<dbReference type="CDD" id="cd12171">
    <property type="entry name" value="2-Hacid_dh_10"/>
    <property type="match status" value="1"/>
</dbReference>
<sequence>MKALVTAEVNSDIIKELENLIDITYEGWEKEYRVLTEEEMISYSRDKDIIITSYDPITKEVIGQCPNLKLIVCTRSNPVNIDIKYAREKNIKISYAPGRNSDCTAEFTVALMLAVTRKIPMAYKALKDGKHVGLKEKQQTIKAGLRRDVTWDLNDKSPYVMFKGTQLKGKTVGIIGYGSIGRRVANICRAFGMNVLINDPFFKNTDEITGVTFVSFDELLKQADIVSVHCKDCEETQNLINARAFELMKKTAFLINTSRGALVDEQALIDALASKRIAGAALDVFSSEPIAADHPFITELDNVVITPHLAGATYDAIDNHTHQLVEDVKLFLEGKPLKYEYKS</sequence>
<dbReference type="Pfam" id="PF02826">
    <property type="entry name" value="2-Hacid_dh_C"/>
    <property type="match status" value="1"/>
</dbReference>
<feature type="domain" description="D-isomer specific 2-hydroxyacid dehydrogenase NAD-binding" evidence="6">
    <location>
        <begin position="111"/>
        <end position="310"/>
    </location>
</feature>
<dbReference type="InterPro" id="IPR029753">
    <property type="entry name" value="D-isomer_DH_CS"/>
</dbReference>
<dbReference type="RefSeq" id="WP_013777557.1">
    <property type="nucleotide sequence ID" value="NC_015519.1"/>
</dbReference>
<dbReference type="Gene3D" id="3.40.50.720">
    <property type="entry name" value="NAD(P)-binding Rossmann-like Domain"/>
    <property type="match status" value="2"/>
</dbReference>